<evidence type="ECO:0000313" key="2">
    <source>
        <dbReference type="Proteomes" id="UP000248925"/>
    </source>
</evidence>
<dbReference type="InterPro" id="IPR013423">
    <property type="entry name" value="CHP02594"/>
</dbReference>
<comment type="caution">
    <text evidence="1">The sequence shown here is derived from an EMBL/GenBank/DDBJ whole genome shotgun (WGS) entry which is preliminary data.</text>
</comment>
<name>A0A2W4C8W5_9HYPH</name>
<dbReference type="EMBL" id="PCDP01000082">
    <property type="protein sequence ID" value="PZM07575.1"/>
    <property type="molecule type" value="Genomic_DNA"/>
</dbReference>
<proteinExistence type="predicted"/>
<reference evidence="1 2" key="1">
    <citation type="journal article" date="2018" name="Sci. Rep.">
        <title>Rhizobium tumorigenes sp. nov., a novel plant tumorigenic bacterium isolated from cane gall tumors on thornless blackberry.</title>
        <authorList>
            <person name="Kuzmanovi N."/>
            <person name="Smalla K."/>
            <person name="Gronow S."/>
            <person name="PuBawska J."/>
        </authorList>
    </citation>
    <scope>NUCLEOTIDE SEQUENCE [LARGE SCALE GENOMIC DNA]</scope>
    <source>
        <strain evidence="1 2">CCBAU 85046</strain>
    </source>
</reference>
<accession>A0A2W4C8W5</accession>
<sequence length="164" mass="17438">MTVIEPRWLTAARKYIGLKEVVGSGNNPEIVAMWVKLGLPFRDDATPWCAGFVGFVLENSGIKSTRSGLALSYEKWGIPISKPIVGAIVTFKRLGGGHVGFVVGKDAAGNLMVLGGNQSDAVNIKAFTPDRVPTSIRWPAKEPIPSLSPLPIVRKAGAVSTNEA</sequence>
<organism evidence="1 2">
    <name type="scientific">Rhizobium tubonense</name>
    <dbReference type="NCBI Taxonomy" id="484088"/>
    <lineage>
        <taxon>Bacteria</taxon>
        <taxon>Pseudomonadati</taxon>
        <taxon>Pseudomonadota</taxon>
        <taxon>Alphaproteobacteria</taxon>
        <taxon>Hyphomicrobiales</taxon>
        <taxon>Rhizobiaceae</taxon>
        <taxon>Rhizobium/Agrobacterium group</taxon>
        <taxon>Rhizobium</taxon>
    </lineage>
</organism>
<evidence type="ECO:0000313" key="1">
    <source>
        <dbReference type="EMBL" id="PZM07575.1"/>
    </source>
</evidence>
<dbReference type="NCBIfam" id="TIGR02594">
    <property type="entry name" value="TIGR02594 family protein"/>
    <property type="match status" value="1"/>
</dbReference>
<gene>
    <name evidence="1" type="ORF">CPY51_31075</name>
</gene>
<protein>
    <submittedName>
        <fullName evidence="1">TIGR02594 family protein</fullName>
    </submittedName>
</protein>
<dbReference type="Proteomes" id="UP000248925">
    <property type="component" value="Unassembled WGS sequence"/>
</dbReference>
<dbReference type="OrthoDB" id="5395100at2"/>
<dbReference type="AlphaFoldDB" id="A0A2W4C8W5"/>
<dbReference type="Gene3D" id="3.90.1720.10">
    <property type="entry name" value="endopeptidase domain like (from Nostoc punctiforme)"/>
    <property type="match status" value="1"/>
</dbReference>
<dbReference type="RefSeq" id="WP_111164234.1">
    <property type="nucleotide sequence ID" value="NZ_PCDP01000082.1"/>
</dbReference>
<keyword evidence="2" id="KW-1185">Reference proteome</keyword>